<evidence type="ECO:0000313" key="3">
    <source>
        <dbReference type="Proteomes" id="UP000620224"/>
    </source>
</evidence>
<dbReference type="Proteomes" id="UP000620224">
    <property type="component" value="Unassembled WGS sequence"/>
</dbReference>
<reference evidence="2" key="2">
    <citation type="submission" date="2020-09" db="EMBL/GenBank/DDBJ databases">
        <authorList>
            <person name="Sun Q."/>
            <person name="Ohkuma M."/>
        </authorList>
    </citation>
    <scope>NUCLEOTIDE SEQUENCE</scope>
    <source>
        <strain evidence="2">JCM 4490</strain>
    </source>
</reference>
<dbReference type="EMBL" id="BMUE01000001">
    <property type="protein sequence ID" value="GGW32567.1"/>
    <property type="molecule type" value="Genomic_DNA"/>
</dbReference>
<name>A0A918ITY1_9ACTN</name>
<feature type="region of interest" description="Disordered" evidence="1">
    <location>
        <begin position="60"/>
        <end position="102"/>
    </location>
</feature>
<evidence type="ECO:0000256" key="1">
    <source>
        <dbReference type="SAM" id="MobiDB-lite"/>
    </source>
</evidence>
<sequence>MTAGGTPGGLPWSAWDLLVSGRSDALQASPYRPDTPWWGVRTDWLRRVARAPVRCRTPFRNRQRGSAIRDCESPGPYPPDRVGDRDLRTGGDGSDGAVGVRR</sequence>
<reference evidence="2" key="1">
    <citation type="journal article" date="2014" name="Int. J. Syst. Evol. Microbiol.">
        <title>Complete genome sequence of Corynebacterium casei LMG S-19264T (=DSM 44701T), isolated from a smear-ripened cheese.</title>
        <authorList>
            <consortium name="US DOE Joint Genome Institute (JGI-PGF)"/>
            <person name="Walter F."/>
            <person name="Albersmeier A."/>
            <person name="Kalinowski J."/>
            <person name="Ruckert C."/>
        </authorList>
    </citation>
    <scope>NUCLEOTIDE SEQUENCE</scope>
    <source>
        <strain evidence="2">JCM 4490</strain>
    </source>
</reference>
<keyword evidence="3" id="KW-1185">Reference proteome</keyword>
<proteinExistence type="predicted"/>
<dbReference type="AlphaFoldDB" id="A0A918ITY1"/>
<protein>
    <submittedName>
        <fullName evidence="2">Uncharacterized protein</fullName>
    </submittedName>
</protein>
<gene>
    <name evidence="2" type="ORF">GCM10010503_05520</name>
</gene>
<organism evidence="2 3">
    <name type="scientific">Streptomyces lucensis JCM 4490</name>
    <dbReference type="NCBI Taxonomy" id="1306176"/>
    <lineage>
        <taxon>Bacteria</taxon>
        <taxon>Bacillati</taxon>
        <taxon>Actinomycetota</taxon>
        <taxon>Actinomycetes</taxon>
        <taxon>Kitasatosporales</taxon>
        <taxon>Streptomycetaceae</taxon>
        <taxon>Streptomyces</taxon>
    </lineage>
</organism>
<comment type="caution">
    <text evidence="2">The sequence shown here is derived from an EMBL/GenBank/DDBJ whole genome shotgun (WGS) entry which is preliminary data.</text>
</comment>
<accession>A0A918ITY1</accession>
<evidence type="ECO:0000313" key="2">
    <source>
        <dbReference type="EMBL" id="GGW32567.1"/>
    </source>
</evidence>